<protein>
    <recommendedName>
        <fullName evidence="2">non-specific protein-tyrosine kinase</fullName>
        <ecNumber evidence="2">2.7.10.2</ecNumber>
    </recommendedName>
</protein>
<dbReference type="GO" id="GO:0004715">
    <property type="term" value="F:non-membrane spanning protein tyrosine kinase activity"/>
    <property type="evidence" value="ECO:0007669"/>
    <property type="project" value="UniProtKB-EC"/>
</dbReference>
<evidence type="ECO:0000256" key="4">
    <source>
        <dbReference type="ARBA" id="ARBA00022741"/>
    </source>
</evidence>
<dbReference type="GO" id="GO:0005886">
    <property type="term" value="C:plasma membrane"/>
    <property type="evidence" value="ECO:0007669"/>
    <property type="project" value="TreeGrafter"/>
</dbReference>
<keyword evidence="5 12" id="KW-0418">Kinase</keyword>
<dbReference type="PANTHER" id="PTHR32309">
    <property type="entry name" value="TYROSINE-PROTEIN KINASE"/>
    <property type="match status" value="1"/>
</dbReference>
<keyword evidence="6" id="KW-0067">ATP-binding</keyword>
<keyword evidence="10" id="KW-0472">Membrane</keyword>
<dbReference type="Pfam" id="PF13614">
    <property type="entry name" value="AAA_31"/>
    <property type="match status" value="1"/>
</dbReference>
<dbReference type="Gene3D" id="3.40.50.300">
    <property type="entry name" value="P-loop containing nucleotide triphosphate hydrolases"/>
    <property type="match status" value="1"/>
</dbReference>
<evidence type="ECO:0000313" key="12">
    <source>
        <dbReference type="EMBL" id="NME67777.1"/>
    </source>
</evidence>
<feature type="transmembrane region" description="Helical" evidence="10">
    <location>
        <begin position="35"/>
        <end position="55"/>
    </location>
</feature>
<reference evidence="12 13" key="1">
    <citation type="submission" date="2020-04" db="EMBL/GenBank/DDBJ databases">
        <title>Flammeovirga sp. SR4, a novel species isolated from seawater.</title>
        <authorList>
            <person name="Wang X."/>
        </authorList>
    </citation>
    <scope>NUCLEOTIDE SEQUENCE [LARGE SCALE GENOMIC DNA]</scope>
    <source>
        <strain evidence="12 13">ATCC 23126</strain>
    </source>
</reference>
<gene>
    <name evidence="12" type="ORF">HHU12_07370</name>
</gene>
<feature type="domain" description="AAA" evidence="11">
    <location>
        <begin position="597"/>
        <end position="715"/>
    </location>
</feature>
<feature type="coiled-coil region" evidence="9">
    <location>
        <begin position="420"/>
        <end position="478"/>
    </location>
</feature>
<keyword evidence="10" id="KW-1133">Transmembrane helix</keyword>
<comment type="similarity">
    <text evidence="1">Belongs to the CpsD/CapB family.</text>
</comment>
<keyword evidence="10" id="KW-0812">Transmembrane</keyword>
<dbReference type="InterPro" id="IPR027417">
    <property type="entry name" value="P-loop_NTPase"/>
</dbReference>
<evidence type="ECO:0000256" key="6">
    <source>
        <dbReference type="ARBA" id="ARBA00022840"/>
    </source>
</evidence>
<dbReference type="InterPro" id="IPR005702">
    <property type="entry name" value="Wzc-like_C"/>
</dbReference>
<evidence type="ECO:0000256" key="7">
    <source>
        <dbReference type="ARBA" id="ARBA00023137"/>
    </source>
</evidence>
<evidence type="ECO:0000256" key="9">
    <source>
        <dbReference type="SAM" id="Coils"/>
    </source>
</evidence>
<evidence type="ECO:0000313" key="13">
    <source>
        <dbReference type="Proteomes" id="UP000576082"/>
    </source>
</evidence>
<dbReference type="GO" id="GO:0005524">
    <property type="term" value="F:ATP binding"/>
    <property type="evidence" value="ECO:0007669"/>
    <property type="project" value="UniProtKB-KW"/>
</dbReference>
<evidence type="ECO:0000256" key="8">
    <source>
        <dbReference type="ARBA" id="ARBA00051245"/>
    </source>
</evidence>
<name>A0A7X9P2H9_9BACT</name>
<dbReference type="InterPro" id="IPR050445">
    <property type="entry name" value="Bact_polysacc_biosynth/exp"/>
</dbReference>
<dbReference type="PANTHER" id="PTHR32309:SF13">
    <property type="entry name" value="FERRIC ENTEROBACTIN TRANSPORT PROTEIN FEPE"/>
    <property type="match status" value="1"/>
</dbReference>
<keyword evidence="9" id="KW-0175">Coiled coil</keyword>
<evidence type="ECO:0000256" key="1">
    <source>
        <dbReference type="ARBA" id="ARBA00007316"/>
    </source>
</evidence>
<dbReference type="EMBL" id="JABANE010000014">
    <property type="protein sequence ID" value="NME67777.1"/>
    <property type="molecule type" value="Genomic_DNA"/>
</dbReference>
<feature type="transmembrane region" description="Helical" evidence="10">
    <location>
        <begin position="512"/>
        <end position="535"/>
    </location>
</feature>
<evidence type="ECO:0000259" key="11">
    <source>
        <dbReference type="Pfam" id="PF13614"/>
    </source>
</evidence>
<dbReference type="Proteomes" id="UP000576082">
    <property type="component" value="Unassembled WGS sequence"/>
</dbReference>
<accession>A0A7X9P2H9</accession>
<evidence type="ECO:0000256" key="3">
    <source>
        <dbReference type="ARBA" id="ARBA00022679"/>
    </source>
</evidence>
<keyword evidence="13" id="KW-1185">Reference proteome</keyword>
<comment type="caution">
    <text evidence="12">The sequence shown here is derived from an EMBL/GenBank/DDBJ whole genome shotgun (WGS) entry which is preliminary data.</text>
</comment>
<comment type="catalytic activity">
    <reaction evidence="8">
        <text>L-tyrosyl-[protein] + ATP = O-phospho-L-tyrosyl-[protein] + ADP + H(+)</text>
        <dbReference type="Rhea" id="RHEA:10596"/>
        <dbReference type="Rhea" id="RHEA-COMP:10136"/>
        <dbReference type="Rhea" id="RHEA-COMP:20101"/>
        <dbReference type="ChEBI" id="CHEBI:15378"/>
        <dbReference type="ChEBI" id="CHEBI:30616"/>
        <dbReference type="ChEBI" id="CHEBI:46858"/>
        <dbReference type="ChEBI" id="CHEBI:61978"/>
        <dbReference type="ChEBI" id="CHEBI:456216"/>
        <dbReference type="EC" id="2.7.10.2"/>
    </reaction>
</comment>
<dbReference type="AlphaFoldDB" id="A0A7X9P2H9"/>
<evidence type="ECO:0000256" key="10">
    <source>
        <dbReference type="SAM" id="Phobius"/>
    </source>
</evidence>
<organism evidence="12 13">
    <name type="scientific">Flammeovirga aprica JL-4</name>
    <dbReference type="NCBI Taxonomy" id="694437"/>
    <lineage>
        <taxon>Bacteria</taxon>
        <taxon>Pseudomonadati</taxon>
        <taxon>Bacteroidota</taxon>
        <taxon>Cytophagia</taxon>
        <taxon>Cytophagales</taxon>
        <taxon>Flammeovirgaceae</taxon>
        <taxon>Flammeovirga</taxon>
    </lineage>
</organism>
<dbReference type="InterPro" id="IPR025669">
    <property type="entry name" value="AAA_dom"/>
</dbReference>
<proteinExistence type="inferred from homology"/>
<dbReference type="NCBIfam" id="TIGR01007">
    <property type="entry name" value="eps_fam"/>
    <property type="match status" value="1"/>
</dbReference>
<dbReference type="SUPFAM" id="SSF52540">
    <property type="entry name" value="P-loop containing nucleoside triphosphate hydrolases"/>
    <property type="match status" value="1"/>
</dbReference>
<evidence type="ECO:0000256" key="2">
    <source>
        <dbReference type="ARBA" id="ARBA00011903"/>
    </source>
</evidence>
<keyword evidence="3 12" id="KW-0808">Transferase</keyword>
<keyword evidence="4" id="KW-0547">Nucleotide-binding</keyword>
<evidence type="ECO:0000256" key="5">
    <source>
        <dbReference type="ARBA" id="ARBA00022777"/>
    </source>
</evidence>
<keyword evidence="7" id="KW-0829">Tyrosine-protein kinase</keyword>
<sequence>MLKDKDNYFTKVQSDPEDKAIQDFKKWFYLCLEQWKWIVLSVSIGLIASILVSLYQVNRWSITTELVKKSTESKGSSSDFISMLPIDAMGAEFSKINLEYEKRYFTSNEVLYKLIDKLDLNIHYYDKKVIKVTELYKNRPFTVVYDKKSKWVPSNERIHISLSDNKNQFRLMVDSDTSALFFEDKTFSFSKDYNVNGFNFKVTKENISFESFNELSFVINSYNSEVRNLRKKIGFNILGEKNTDLPLIQLKTEGSIANKEKDILTHLIATVQQKDIQDKNFATKQSAKFIQDQLQIISDSMQLIANQVYKLKTENTELAGGAELVFEKIYKLDDKRNELQLSIRYCDYLLNNMKSGSQEEILMPEAYGITGSQLTEMLSKYSEMKLEDALSNQRLKKSILYQEEAVEREKALKSLRLKITDAIRSTKKALNIQLEELNTELKKSIQSTNTLLSEEKTLQDYQRLFETHEQLYKLLLEKQAEYSIRAASTISDYTMLSVPESSEFPVFPKRKLNVLIGLILGLSLPIGIFYVIVLFDTKVRDEADVKEISDKPYIGNIISQDTSTLLDPLTRSLAAESYRNFRTNLQFMLGDKDKFTILITSSISGEGKSVTSANLANFYTILNKRVILVGADLRKPVFKKLFPKNNENIGLSNYLSAGKKIEDYIQKTDNENLDLILSGTIPPNPTELLQGKKMDQLMNELSDKYDIVLYDTAPIGIVSDARKMMEKADLVCYSIRQGRTPKSQLERALHSFLPSKEINVALFMTDVNMSRKGGYQYSYYGKDYISYLEK</sequence>
<dbReference type="RefSeq" id="WP_169656105.1">
    <property type="nucleotide sequence ID" value="NZ_JABANE010000014.1"/>
</dbReference>
<dbReference type="EC" id="2.7.10.2" evidence="2"/>
<dbReference type="CDD" id="cd05387">
    <property type="entry name" value="BY-kinase"/>
    <property type="match status" value="1"/>
</dbReference>